<protein>
    <submittedName>
        <fullName evidence="1">Uncharacterized protein</fullName>
    </submittedName>
</protein>
<organism evidence="1 2">
    <name type="scientific">Tanacetum coccineum</name>
    <dbReference type="NCBI Taxonomy" id="301880"/>
    <lineage>
        <taxon>Eukaryota</taxon>
        <taxon>Viridiplantae</taxon>
        <taxon>Streptophyta</taxon>
        <taxon>Embryophyta</taxon>
        <taxon>Tracheophyta</taxon>
        <taxon>Spermatophyta</taxon>
        <taxon>Magnoliopsida</taxon>
        <taxon>eudicotyledons</taxon>
        <taxon>Gunneridae</taxon>
        <taxon>Pentapetalae</taxon>
        <taxon>asterids</taxon>
        <taxon>campanulids</taxon>
        <taxon>Asterales</taxon>
        <taxon>Asteraceae</taxon>
        <taxon>Asteroideae</taxon>
        <taxon>Anthemideae</taxon>
        <taxon>Anthemidinae</taxon>
        <taxon>Tanacetum</taxon>
    </lineage>
</organism>
<dbReference type="EMBL" id="BQNB010012535">
    <property type="protein sequence ID" value="GJT04792.1"/>
    <property type="molecule type" value="Genomic_DNA"/>
</dbReference>
<evidence type="ECO:0000313" key="1">
    <source>
        <dbReference type="EMBL" id="GJT04792.1"/>
    </source>
</evidence>
<feature type="non-terminal residue" evidence="1">
    <location>
        <position position="1"/>
    </location>
</feature>
<accession>A0ABQ5ASX7</accession>
<reference evidence="1" key="1">
    <citation type="journal article" date="2022" name="Int. J. Mol. Sci.">
        <title>Draft Genome of Tanacetum Coccineum: Genomic Comparison of Closely Related Tanacetum-Family Plants.</title>
        <authorList>
            <person name="Yamashiro T."/>
            <person name="Shiraishi A."/>
            <person name="Nakayama K."/>
            <person name="Satake H."/>
        </authorList>
    </citation>
    <scope>NUCLEOTIDE SEQUENCE</scope>
</reference>
<dbReference type="Proteomes" id="UP001151760">
    <property type="component" value="Unassembled WGS sequence"/>
</dbReference>
<comment type="caution">
    <text evidence="1">The sequence shown here is derived from an EMBL/GenBank/DDBJ whole genome shotgun (WGS) entry which is preliminary data.</text>
</comment>
<gene>
    <name evidence="1" type="ORF">Tco_0839254</name>
</gene>
<evidence type="ECO:0000313" key="2">
    <source>
        <dbReference type="Proteomes" id="UP001151760"/>
    </source>
</evidence>
<keyword evidence="2" id="KW-1185">Reference proteome</keyword>
<proteinExistence type="predicted"/>
<sequence>MEDLNVTMEEYIKLEEEKARRRGGVFSWEIATYGRIRVDDVLHDLRSVEAEFPAIVIDDDFVPQDALPCKSQVSTPVNDEIDFRISFDEFDDEDYTIIYDKNSFSYKIIYVNNLKTDLENDNEKASIPSFPPPKPTTSYVDDLDFFKDFKNEFLAIVYNDARTSKFDYLTEQTLSPQHNNESDLNDETSLSEYDVVGQNVLYFNDLFPFNVIHPNDLKSDEVNDNNEIDIILFSMDVAPLPPREQRHLFFRYQGLEYTDADIANFEERMVMEHRDVASVVVFTSRAWGRLFDTRGPLVWELILEFLSTL</sequence>
<reference evidence="1" key="2">
    <citation type="submission" date="2022-01" db="EMBL/GenBank/DDBJ databases">
        <authorList>
            <person name="Yamashiro T."/>
            <person name="Shiraishi A."/>
            <person name="Satake H."/>
            <person name="Nakayama K."/>
        </authorList>
    </citation>
    <scope>NUCLEOTIDE SEQUENCE</scope>
</reference>
<name>A0ABQ5ASX7_9ASTR</name>